<dbReference type="SUPFAM" id="SSF46689">
    <property type="entry name" value="Homeodomain-like"/>
    <property type="match status" value="2"/>
</dbReference>
<dbReference type="RefSeq" id="WP_144255261.1">
    <property type="nucleotide sequence ID" value="NZ_VJZT01000002.1"/>
</dbReference>
<sequence length="283" mass="32841">MEIQNIPEIFLTKADSLPDLFVYDYRMNADVVKNKVDLGLNMFSFLQIGQKKVHFANAVVAVNEDQSLLIESGNCLFTELLNKENTYFCKLFFFSQAKVNDFLEKHAVNFIIEKNNSPKETPYFIIENDAYIRLFVTSLASITVVKKENIQSFLSLKFEEIMLYLMDKYGMVFTQYAYSLIKTDNQSSFKKIIEANVYSNLKLEELAFLCNSSLSTFKRNFVRIYATSPGKWLQQKRLQKAKELLQDGKFKASEIYLDFGYDNLSNFSIAFKNEFGFSPKKTI</sequence>
<evidence type="ECO:0000256" key="1">
    <source>
        <dbReference type="ARBA" id="ARBA00023015"/>
    </source>
</evidence>
<organism evidence="5 6">
    <name type="scientific">Flavobacterium restrictum</name>
    <dbReference type="NCBI Taxonomy" id="2594428"/>
    <lineage>
        <taxon>Bacteria</taxon>
        <taxon>Pseudomonadati</taxon>
        <taxon>Bacteroidota</taxon>
        <taxon>Flavobacteriia</taxon>
        <taxon>Flavobacteriales</taxon>
        <taxon>Flavobacteriaceae</taxon>
        <taxon>Flavobacterium</taxon>
    </lineage>
</organism>
<dbReference type="AlphaFoldDB" id="A0A553EB07"/>
<dbReference type="InterPro" id="IPR018060">
    <property type="entry name" value="HTH_AraC"/>
</dbReference>
<name>A0A553EB07_9FLAO</name>
<dbReference type="GO" id="GO:0043565">
    <property type="term" value="F:sequence-specific DNA binding"/>
    <property type="evidence" value="ECO:0007669"/>
    <property type="project" value="InterPro"/>
</dbReference>
<keyword evidence="6" id="KW-1185">Reference proteome</keyword>
<evidence type="ECO:0000256" key="3">
    <source>
        <dbReference type="ARBA" id="ARBA00023163"/>
    </source>
</evidence>
<dbReference type="Gene3D" id="1.10.10.60">
    <property type="entry name" value="Homeodomain-like"/>
    <property type="match status" value="2"/>
</dbReference>
<dbReference type="PROSITE" id="PS01124">
    <property type="entry name" value="HTH_ARAC_FAMILY_2"/>
    <property type="match status" value="1"/>
</dbReference>
<dbReference type="PANTHER" id="PTHR43280:SF2">
    <property type="entry name" value="HTH-TYPE TRANSCRIPTIONAL REGULATOR EXSA"/>
    <property type="match status" value="1"/>
</dbReference>
<dbReference type="Proteomes" id="UP000316371">
    <property type="component" value="Unassembled WGS sequence"/>
</dbReference>
<dbReference type="InterPro" id="IPR054015">
    <property type="entry name" value="ExsA-like_N"/>
</dbReference>
<dbReference type="Pfam" id="PF12833">
    <property type="entry name" value="HTH_18"/>
    <property type="match status" value="1"/>
</dbReference>
<evidence type="ECO:0000313" key="5">
    <source>
        <dbReference type="EMBL" id="TRX42254.1"/>
    </source>
</evidence>
<comment type="caution">
    <text evidence="5">The sequence shown here is derived from an EMBL/GenBank/DDBJ whole genome shotgun (WGS) entry which is preliminary data.</text>
</comment>
<dbReference type="GO" id="GO:0003700">
    <property type="term" value="F:DNA-binding transcription factor activity"/>
    <property type="evidence" value="ECO:0007669"/>
    <property type="project" value="InterPro"/>
</dbReference>
<dbReference type="Pfam" id="PF22200">
    <property type="entry name" value="ExsA_N"/>
    <property type="match status" value="1"/>
</dbReference>
<keyword evidence="1" id="KW-0805">Transcription regulation</keyword>
<dbReference type="EMBL" id="VJZT01000002">
    <property type="protein sequence ID" value="TRX42254.1"/>
    <property type="molecule type" value="Genomic_DNA"/>
</dbReference>
<proteinExistence type="predicted"/>
<dbReference type="SMART" id="SM00342">
    <property type="entry name" value="HTH_ARAC"/>
    <property type="match status" value="1"/>
</dbReference>
<evidence type="ECO:0000256" key="2">
    <source>
        <dbReference type="ARBA" id="ARBA00023125"/>
    </source>
</evidence>
<evidence type="ECO:0000259" key="4">
    <source>
        <dbReference type="PROSITE" id="PS01124"/>
    </source>
</evidence>
<dbReference type="PANTHER" id="PTHR43280">
    <property type="entry name" value="ARAC-FAMILY TRANSCRIPTIONAL REGULATOR"/>
    <property type="match status" value="1"/>
</dbReference>
<dbReference type="InterPro" id="IPR009057">
    <property type="entry name" value="Homeodomain-like_sf"/>
</dbReference>
<evidence type="ECO:0000313" key="6">
    <source>
        <dbReference type="Proteomes" id="UP000316371"/>
    </source>
</evidence>
<gene>
    <name evidence="5" type="ORF">FNW21_03060</name>
</gene>
<protein>
    <submittedName>
        <fullName evidence="5">Helix-turn-helix transcriptional regulator</fullName>
    </submittedName>
</protein>
<reference evidence="5 6" key="1">
    <citation type="submission" date="2019-07" db="EMBL/GenBank/DDBJ databases">
        <title>Novel species of Flavobacterium.</title>
        <authorList>
            <person name="Liu Q."/>
            <person name="Xin Y.-H."/>
        </authorList>
    </citation>
    <scope>NUCLEOTIDE SEQUENCE [LARGE SCALE GENOMIC DNA]</scope>
    <source>
        <strain evidence="5 6">LB1R34</strain>
    </source>
</reference>
<keyword evidence="3" id="KW-0804">Transcription</keyword>
<feature type="domain" description="HTH araC/xylS-type" evidence="4">
    <location>
        <begin position="187"/>
        <end position="283"/>
    </location>
</feature>
<dbReference type="OrthoDB" id="4480133at2"/>
<accession>A0A553EB07</accession>
<keyword evidence="2" id="KW-0238">DNA-binding</keyword>